<proteinExistence type="predicted"/>
<organism evidence="2 3">
    <name type="scientific">Senna tora</name>
    <dbReference type="NCBI Taxonomy" id="362788"/>
    <lineage>
        <taxon>Eukaryota</taxon>
        <taxon>Viridiplantae</taxon>
        <taxon>Streptophyta</taxon>
        <taxon>Embryophyta</taxon>
        <taxon>Tracheophyta</taxon>
        <taxon>Spermatophyta</taxon>
        <taxon>Magnoliopsida</taxon>
        <taxon>eudicotyledons</taxon>
        <taxon>Gunneridae</taxon>
        <taxon>Pentapetalae</taxon>
        <taxon>rosids</taxon>
        <taxon>fabids</taxon>
        <taxon>Fabales</taxon>
        <taxon>Fabaceae</taxon>
        <taxon>Caesalpinioideae</taxon>
        <taxon>Cassia clade</taxon>
        <taxon>Senna</taxon>
    </lineage>
</organism>
<keyword evidence="3" id="KW-1185">Reference proteome</keyword>
<protein>
    <submittedName>
        <fullName evidence="2">Uncharacterized protein</fullName>
    </submittedName>
</protein>
<name>A0A834TED9_9FABA</name>
<dbReference type="AlphaFoldDB" id="A0A834TED9"/>
<comment type="caution">
    <text evidence="2">The sequence shown here is derived from an EMBL/GenBank/DDBJ whole genome shotgun (WGS) entry which is preliminary data.</text>
</comment>
<sequence length="74" mass="8371">MLNISHFNPTEPFQDRLASSDGSSNVKELRSETFLLYRDRKSEGGKVGVLYGQVQVMSSKPPMRMCHVGYSVEF</sequence>
<feature type="region of interest" description="Disordered" evidence="1">
    <location>
        <begin position="1"/>
        <end position="26"/>
    </location>
</feature>
<dbReference type="Proteomes" id="UP000634136">
    <property type="component" value="Unassembled WGS sequence"/>
</dbReference>
<evidence type="ECO:0000313" key="2">
    <source>
        <dbReference type="EMBL" id="KAF7815624.1"/>
    </source>
</evidence>
<reference evidence="2" key="1">
    <citation type="submission" date="2020-09" db="EMBL/GenBank/DDBJ databases">
        <title>Genome-Enabled Discovery of Anthraquinone Biosynthesis in Senna tora.</title>
        <authorList>
            <person name="Kang S.-H."/>
            <person name="Pandey R.P."/>
            <person name="Lee C.-M."/>
            <person name="Sim J.-S."/>
            <person name="Jeong J.-T."/>
            <person name="Choi B.-S."/>
            <person name="Jung M."/>
            <person name="Ginzburg D."/>
            <person name="Zhao K."/>
            <person name="Won S.Y."/>
            <person name="Oh T.-J."/>
            <person name="Yu Y."/>
            <person name="Kim N.-H."/>
            <person name="Lee O.R."/>
            <person name="Lee T.-H."/>
            <person name="Bashyal P."/>
            <person name="Kim T.-S."/>
            <person name="Lee W.-H."/>
            <person name="Kawkins C."/>
            <person name="Kim C.-K."/>
            <person name="Kim J.S."/>
            <person name="Ahn B.O."/>
            <person name="Rhee S.Y."/>
            <person name="Sohng J.K."/>
        </authorList>
    </citation>
    <scope>NUCLEOTIDE SEQUENCE</scope>
    <source>
        <tissue evidence="2">Leaf</tissue>
    </source>
</reference>
<evidence type="ECO:0000256" key="1">
    <source>
        <dbReference type="SAM" id="MobiDB-lite"/>
    </source>
</evidence>
<evidence type="ECO:0000313" key="3">
    <source>
        <dbReference type="Proteomes" id="UP000634136"/>
    </source>
</evidence>
<gene>
    <name evidence="2" type="ORF">G2W53_029593</name>
</gene>
<dbReference type="EMBL" id="JAAIUW010000009">
    <property type="protein sequence ID" value="KAF7815624.1"/>
    <property type="molecule type" value="Genomic_DNA"/>
</dbReference>
<accession>A0A834TED9</accession>